<dbReference type="PROSITE" id="PS50113">
    <property type="entry name" value="PAC"/>
    <property type="match status" value="2"/>
</dbReference>
<dbReference type="PANTHER" id="PTHR44757">
    <property type="entry name" value="DIGUANYLATE CYCLASE DGCP"/>
    <property type="match status" value="1"/>
</dbReference>
<dbReference type="Proteomes" id="UP001469365">
    <property type="component" value="Unassembled WGS sequence"/>
</dbReference>
<dbReference type="PROSITE" id="PS50887">
    <property type="entry name" value="GGDEF"/>
    <property type="match status" value="1"/>
</dbReference>
<evidence type="ECO:0000259" key="4">
    <source>
        <dbReference type="PROSITE" id="PS50887"/>
    </source>
</evidence>
<name>A0ABU9DUD9_9BACL</name>
<dbReference type="SMART" id="SM00091">
    <property type="entry name" value="PAS"/>
    <property type="match status" value="2"/>
</dbReference>
<reference evidence="5 6" key="1">
    <citation type="submission" date="2024-04" db="EMBL/GenBank/DDBJ databases">
        <title>draft genome sequnece of Paenibacillus filicis.</title>
        <authorList>
            <person name="Kim D.-U."/>
        </authorList>
    </citation>
    <scope>NUCLEOTIDE SEQUENCE [LARGE SCALE GENOMIC DNA]</scope>
    <source>
        <strain evidence="5 6">KACC14197</strain>
    </source>
</reference>
<dbReference type="InterPro" id="IPR001633">
    <property type="entry name" value="EAL_dom"/>
</dbReference>
<feature type="domain" description="PAS" evidence="1">
    <location>
        <begin position="129"/>
        <end position="199"/>
    </location>
</feature>
<dbReference type="Gene3D" id="3.30.450.20">
    <property type="entry name" value="PAS domain"/>
    <property type="match status" value="2"/>
</dbReference>
<dbReference type="Gene3D" id="3.20.20.450">
    <property type="entry name" value="EAL domain"/>
    <property type="match status" value="1"/>
</dbReference>
<dbReference type="SMART" id="SM00267">
    <property type="entry name" value="GGDEF"/>
    <property type="match status" value="1"/>
</dbReference>
<dbReference type="Pfam" id="PF08448">
    <property type="entry name" value="PAS_4"/>
    <property type="match status" value="1"/>
</dbReference>
<dbReference type="InterPro" id="IPR029787">
    <property type="entry name" value="Nucleotide_cyclase"/>
</dbReference>
<dbReference type="PROSITE" id="PS50883">
    <property type="entry name" value="EAL"/>
    <property type="match status" value="1"/>
</dbReference>
<feature type="domain" description="EAL" evidence="3">
    <location>
        <begin position="425"/>
        <end position="679"/>
    </location>
</feature>
<sequence length="689" mass="77985">MVVIELKADGLFSQLLLQESFMKAIVDHMEEGVIVYDAAGEPLFYNGAAQKLGLVGQEPEARAYYHPDGQTPLLEEEMPFRRVLLGQTVQQLRVRGQPVYGESGDLQGALLLFKDISRRKWAEQRLEVSEQRYKSLFDHHPDIVCWVDLQGRLIQANDAIHKVAGYSLSQLPRMLLSSLIASEDRVRAMEHFEAAKQGKPQSFEVQALHADGSHLDLYVTYIPMYVSGQIVGIYIVAKDVSQEKETESTAHFLAYHDPLTALPNRRSFHEHLGDLLTEARERGTEVAVMFLDLDRFKLINDTLGHAVGDRVLKLISARLEQGLHRKYPLFRLGGDEFTVVLPNTSCEQAAEVAGLILELLATSFQMDDNELHITGSIGISMFPGDGKDVDTVVRHADMAMYRAKEEGKNTYQFYTSDLNDISRKKMMMEKELFRALEQNELTLYYQPQCQVGELTLTGVEALVRWQHPEQGFISPGDFIPLAEETGLIVPLGEWVLRTACERHMQWRREGFGPVKMAVNLSVRQFKDERLVELVADALRESGMEAAYLELEITESIAMIDFDYVRAKLNQLKELGVSIAIDDFGTGYSSLSYLKKFSIDKLKIDQSFVRDLTTNEVNYSIVKAIIAMGQSLNVSLIAEGVEEEEHAHMLRELGCEHIQGYWFSRPLTAEQVGERFLKPQEVMQELSDAN</sequence>
<dbReference type="Pfam" id="PF00563">
    <property type="entry name" value="EAL"/>
    <property type="match status" value="1"/>
</dbReference>
<comment type="caution">
    <text evidence="5">The sequence shown here is derived from an EMBL/GenBank/DDBJ whole genome shotgun (WGS) entry which is preliminary data.</text>
</comment>
<dbReference type="CDD" id="cd01948">
    <property type="entry name" value="EAL"/>
    <property type="match status" value="1"/>
</dbReference>
<protein>
    <submittedName>
        <fullName evidence="5">EAL domain-containing protein</fullName>
    </submittedName>
</protein>
<evidence type="ECO:0000259" key="3">
    <source>
        <dbReference type="PROSITE" id="PS50883"/>
    </source>
</evidence>
<dbReference type="NCBIfam" id="TIGR00229">
    <property type="entry name" value="sensory_box"/>
    <property type="match status" value="1"/>
</dbReference>
<dbReference type="Gene3D" id="3.30.70.270">
    <property type="match status" value="1"/>
</dbReference>
<evidence type="ECO:0000259" key="1">
    <source>
        <dbReference type="PROSITE" id="PS50112"/>
    </source>
</evidence>
<dbReference type="CDD" id="cd01949">
    <property type="entry name" value="GGDEF"/>
    <property type="match status" value="1"/>
</dbReference>
<dbReference type="SMART" id="SM00052">
    <property type="entry name" value="EAL"/>
    <property type="match status" value="1"/>
</dbReference>
<dbReference type="InterPro" id="IPR001610">
    <property type="entry name" value="PAC"/>
</dbReference>
<evidence type="ECO:0000313" key="5">
    <source>
        <dbReference type="EMBL" id="MEK8132490.1"/>
    </source>
</evidence>
<dbReference type="RefSeq" id="WP_341419624.1">
    <property type="nucleotide sequence ID" value="NZ_JBBPCC010000031.1"/>
</dbReference>
<dbReference type="InterPro" id="IPR013656">
    <property type="entry name" value="PAS_4"/>
</dbReference>
<organism evidence="5 6">
    <name type="scientific">Paenibacillus filicis</name>
    <dbReference type="NCBI Taxonomy" id="669464"/>
    <lineage>
        <taxon>Bacteria</taxon>
        <taxon>Bacillati</taxon>
        <taxon>Bacillota</taxon>
        <taxon>Bacilli</taxon>
        <taxon>Bacillales</taxon>
        <taxon>Paenibacillaceae</taxon>
        <taxon>Paenibacillus</taxon>
    </lineage>
</organism>
<dbReference type="PROSITE" id="PS50112">
    <property type="entry name" value="PAS"/>
    <property type="match status" value="1"/>
</dbReference>
<dbReference type="PANTHER" id="PTHR44757:SF2">
    <property type="entry name" value="BIOFILM ARCHITECTURE MAINTENANCE PROTEIN MBAA"/>
    <property type="match status" value="1"/>
</dbReference>
<dbReference type="SUPFAM" id="SSF55073">
    <property type="entry name" value="Nucleotide cyclase"/>
    <property type="match status" value="1"/>
</dbReference>
<dbReference type="SUPFAM" id="SSF141868">
    <property type="entry name" value="EAL domain-like"/>
    <property type="match status" value="1"/>
</dbReference>
<dbReference type="NCBIfam" id="TIGR00254">
    <property type="entry name" value="GGDEF"/>
    <property type="match status" value="1"/>
</dbReference>
<feature type="domain" description="PAC" evidence="2">
    <location>
        <begin position="74"/>
        <end position="128"/>
    </location>
</feature>
<dbReference type="SUPFAM" id="SSF55785">
    <property type="entry name" value="PYP-like sensor domain (PAS domain)"/>
    <property type="match status" value="2"/>
</dbReference>
<dbReference type="Pfam" id="PF00990">
    <property type="entry name" value="GGDEF"/>
    <property type="match status" value="1"/>
</dbReference>
<dbReference type="InterPro" id="IPR000700">
    <property type="entry name" value="PAS-assoc_C"/>
</dbReference>
<dbReference type="InterPro" id="IPR052155">
    <property type="entry name" value="Biofilm_reg_signaling"/>
</dbReference>
<dbReference type="InterPro" id="IPR000160">
    <property type="entry name" value="GGDEF_dom"/>
</dbReference>
<proteinExistence type="predicted"/>
<dbReference type="InterPro" id="IPR035919">
    <property type="entry name" value="EAL_sf"/>
</dbReference>
<evidence type="ECO:0000259" key="2">
    <source>
        <dbReference type="PROSITE" id="PS50113"/>
    </source>
</evidence>
<accession>A0ABU9DUD9</accession>
<feature type="domain" description="GGDEF" evidence="4">
    <location>
        <begin position="284"/>
        <end position="416"/>
    </location>
</feature>
<dbReference type="CDD" id="cd00130">
    <property type="entry name" value="PAS"/>
    <property type="match status" value="1"/>
</dbReference>
<gene>
    <name evidence="5" type="ORF">WMW72_31800</name>
</gene>
<keyword evidence="6" id="KW-1185">Reference proteome</keyword>
<dbReference type="InterPro" id="IPR035965">
    <property type="entry name" value="PAS-like_dom_sf"/>
</dbReference>
<dbReference type="InterPro" id="IPR043128">
    <property type="entry name" value="Rev_trsase/Diguanyl_cyclase"/>
</dbReference>
<dbReference type="EMBL" id="JBBPCC010000031">
    <property type="protein sequence ID" value="MEK8132490.1"/>
    <property type="molecule type" value="Genomic_DNA"/>
</dbReference>
<dbReference type="SMART" id="SM00086">
    <property type="entry name" value="PAC"/>
    <property type="match status" value="2"/>
</dbReference>
<dbReference type="InterPro" id="IPR000014">
    <property type="entry name" value="PAS"/>
</dbReference>
<feature type="domain" description="PAC" evidence="2">
    <location>
        <begin position="201"/>
        <end position="252"/>
    </location>
</feature>
<evidence type="ECO:0000313" key="6">
    <source>
        <dbReference type="Proteomes" id="UP001469365"/>
    </source>
</evidence>